<protein>
    <submittedName>
        <fullName evidence="2">Polysaccharide deacetylase</fullName>
    </submittedName>
</protein>
<dbReference type="PROSITE" id="PS51677">
    <property type="entry name" value="NODB"/>
    <property type="match status" value="1"/>
</dbReference>
<evidence type="ECO:0000313" key="3">
    <source>
        <dbReference type="Proteomes" id="UP001500466"/>
    </source>
</evidence>
<dbReference type="InterPro" id="IPR037950">
    <property type="entry name" value="PgdA-like"/>
</dbReference>
<evidence type="ECO:0000313" key="2">
    <source>
        <dbReference type="EMBL" id="GAA4988037.1"/>
    </source>
</evidence>
<name>A0ABP9I5L0_9ACTN</name>
<reference evidence="3" key="1">
    <citation type="journal article" date="2019" name="Int. J. Syst. Evol. Microbiol.">
        <title>The Global Catalogue of Microorganisms (GCM) 10K type strain sequencing project: providing services to taxonomists for standard genome sequencing and annotation.</title>
        <authorList>
            <consortium name="The Broad Institute Genomics Platform"/>
            <consortium name="The Broad Institute Genome Sequencing Center for Infectious Disease"/>
            <person name="Wu L."/>
            <person name="Ma J."/>
        </authorList>
    </citation>
    <scope>NUCLEOTIDE SEQUENCE [LARGE SCALE GENOMIC DNA]</scope>
    <source>
        <strain evidence="3">JCM 17986</strain>
    </source>
</reference>
<sequence length="283" mass="32159">MWPDNAKVAVGITIDFDAEELWLHESGGKNVGKPGVLSQGTYGGRVAVPELLKLLDKHQVRATFFVPGRVAEVWPDRVRDIVAAGHELANHGYSHVSPTKLTREQEERELVRGHEILSAFGAEITGYRAPSLELTVHTLELLEKHGYNYSTNMMADVRPYWHEGTSVLELPTSWPTNDSVHWWFDVETWDKKISTSEEVRSIWTEEYYGIKDLGGACIYTTHPQIIGRPMRLRFFDQYLEFLKAQPDTWIATLDEMTAHLVKTGYSVSSNHVEVARNLKIVEA</sequence>
<dbReference type="Pfam" id="PF01522">
    <property type="entry name" value="Polysacc_deac_1"/>
    <property type="match status" value="1"/>
</dbReference>
<comment type="caution">
    <text evidence="2">The sequence shown here is derived from an EMBL/GenBank/DDBJ whole genome shotgun (WGS) entry which is preliminary data.</text>
</comment>
<keyword evidence="3" id="KW-1185">Reference proteome</keyword>
<gene>
    <name evidence="2" type="ORF">GCM10023205_68710</name>
</gene>
<accession>A0ABP9I5L0</accession>
<organism evidence="2 3">
    <name type="scientific">Yinghuangia aomiensis</name>
    <dbReference type="NCBI Taxonomy" id="676205"/>
    <lineage>
        <taxon>Bacteria</taxon>
        <taxon>Bacillati</taxon>
        <taxon>Actinomycetota</taxon>
        <taxon>Actinomycetes</taxon>
        <taxon>Kitasatosporales</taxon>
        <taxon>Streptomycetaceae</taxon>
        <taxon>Yinghuangia</taxon>
    </lineage>
</organism>
<feature type="domain" description="NodB homology" evidence="1">
    <location>
        <begin position="34"/>
        <end position="251"/>
    </location>
</feature>
<proteinExistence type="predicted"/>
<evidence type="ECO:0000259" key="1">
    <source>
        <dbReference type="PROSITE" id="PS51677"/>
    </source>
</evidence>
<dbReference type="SUPFAM" id="SSF88713">
    <property type="entry name" value="Glycoside hydrolase/deacetylase"/>
    <property type="match status" value="1"/>
</dbReference>
<dbReference type="RefSeq" id="WP_345679708.1">
    <property type="nucleotide sequence ID" value="NZ_BAABHS010000034.1"/>
</dbReference>
<dbReference type="Gene3D" id="3.20.20.370">
    <property type="entry name" value="Glycoside hydrolase/deacetylase"/>
    <property type="match status" value="1"/>
</dbReference>
<dbReference type="Proteomes" id="UP001500466">
    <property type="component" value="Unassembled WGS sequence"/>
</dbReference>
<dbReference type="PANTHER" id="PTHR47561">
    <property type="entry name" value="POLYSACCHARIDE DEACETYLASE FAMILY PROTEIN (AFU_ORTHOLOGUE AFUA_6G05030)"/>
    <property type="match status" value="1"/>
</dbReference>
<dbReference type="PANTHER" id="PTHR47561:SF1">
    <property type="entry name" value="POLYSACCHARIDE DEACETYLASE FAMILY PROTEIN (AFU_ORTHOLOGUE AFUA_6G05030)"/>
    <property type="match status" value="1"/>
</dbReference>
<dbReference type="EMBL" id="BAABHS010000034">
    <property type="protein sequence ID" value="GAA4988037.1"/>
    <property type="molecule type" value="Genomic_DNA"/>
</dbReference>
<dbReference type="InterPro" id="IPR011330">
    <property type="entry name" value="Glyco_hydro/deAcase_b/a-brl"/>
</dbReference>
<dbReference type="CDD" id="cd10938">
    <property type="entry name" value="CE4_HpPgdA_like"/>
    <property type="match status" value="1"/>
</dbReference>
<dbReference type="InterPro" id="IPR002509">
    <property type="entry name" value="NODB_dom"/>
</dbReference>